<dbReference type="Gene3D" id="1.20.1560.10">
    <property type="entry name" value="ABC transporter type 1, transmembrane domain"/>
    <property type="match status" value="1"/>
</dbReference>
<dbReference type="Proteomes" id="UP000253061">
    <property type="component" value="Unassembled WGS sequence"/>
</dbReference>
<dbReference type="PROSITE" id="PS50893">
    <property type="entry name" value="ABC_TRANSPORTER_2"/>
    <property type="match status" value="1"/>
</dbReference>
<dbReference type="InterPro" id="IPR027417">
    <property type="entry name" value="P-loop_NTPase"/>
</dbReference>
<proteinExistence type="predicted"/>
<dbReference type="InterPro" id="IPR039421">
    <property type="entry name" value="Type_1_exporter"/>
</dbReference>
<dbReference type="GO" id="GO:0016887">
    <property type="term" value="F:ATP hydrolysis activity"/>
    <property type="evidence" value="ECO:0007669"/>
    <property type="project" value="InterPro"/>
</dbReference>
<evidence type="ECO:0000256" key="5">
    <source>
        <dbReference type="ARBA" id="ARBA00022989"/>
    </source>
</evidence>
<feature type="transmembrane region" description="Helical" evidence="7">
    <location>
        <begin position="63"/>
        <end position="89"/>
    </location>
</feature>
<comment type="subcellular location">
    <subcellularLocation>
        <location evidence="1">Cell membrane</location>
        <topology evidence="1">Multi-pass membrane protein</topology>
    </subcellularLocation>
</comment>
<dbReference type="Pfam" id="PF00005">
    <property type="entry name" value="ABC_tran"/>
    <property type="match status" value="1"/>
</dbReference>
<evidence type="ECO:0000256" key="6">
    <source>
        <dbReference type="ARBA" id="ARBA00023136"/>
    </source>
</evidence>
<gene>
    <name evidence="10" type="ORF">TH6_02080</name>
</gene>
<keyword evidence="5 7" id="KW-1133">Transmembrane helix</keyword>
<evidence type="ECO:0000256" key="7">
    <source>
        <dbReference type="SAM" id="Phobius"/>
    </source>
</evidence>
<dbReference type="PANTHER" id="PTHR24221">
    <property type="entry name" value="ATP-BINDING CASSETTE SUB-FAMILY B"/>
    <property type="match status" value="1"/>
</dbReference>
<evidence type="ECO:0000313" key="11">
    <source>
        <dbReference type="Proteomes" id="UP000253061"/>
    </source>
</evidence>
<dbReference type="AlphaFoldDB" id="A0A367VJU0"/>
<feature type="transmembrane region" description="Helical" evidence="7">
    <location>
        <begin position="138"/>
        <end position="161"/>
    </location>
</feature>
<dbReference type="SUPFAM" id="SSF52540">
    <property type="entry name" value="P-loop containing nucleoside triphosphate hydrolases"/>
    <property type="match status" value="1"/>
</dbReference>
<dbReference type="SMART" id="SM00382">
    <property type="entry name" value="AAA"/>
    <property type="match status" value="1"/>
</dbReference>
<dbReference type="GO" id="GO:0005524">
    <property type="term" value="F:ATP binding"/>
    <property type="evidence" value="ECO:0007669"/>
    <property type="project" value="UniProtKB-KW"/>
</dbReference>
<dbReference type="PROSITE" id="PS00211">
    <property type="entry name" value="ABC_TRANSPORTER_1"/>
    <property type="match status" value="1"/>
</dbReference>
<dbReference type="GO" id="GO:0034040">
    <property type="term" value="F:ATPase-coupled lipid transmembrane transporter activity"/>
    <property type="evidence" value="ECO:0007669"/>
    <property type="project" value="TreeGrafter"/>
</dbReference>
<feature type="transmembrane region" description="Helical" evidence="7">
    <location>
        <begin position="254"/>
        <end position="272"/>
    </location>
</feature>
<evidence type="ECO:0000259" key="9">
    <source>
        <dbReference type="PROSITE" id="PS50929"/>
    </source>
</evidence>
<feature type="domain" description="ABC transmembrane type-1" evidence="9">
    <location>
        <begin position="71"/>
        <end position="274"/>
    </location>
</feature>
<dbReference type="InterPro" id="IPR017871">
    <property type="entry name" value="ABC_transporter-like_CS"/>
</dbReference>
<feature type="transmembrane region" description="Helical" evidence="7">
    <location>
        <begin position="167"/>
        <end position="184"/>
    </location>
</feature>
<evidence type="ECO:0000256" key="1">
    <source>
        <dbReference type="ARBA" id="ARBA00004651"/>
    </source>
</evidence>
<sequence>MTERERHLMSVLIVFLCGVSFVDMLAISSIAPFFKFVMSGGEIDFLPAFAQDLLAHFNPQERVLIFVCVPIALIACAFILNATQAWLILKFGIGRWQRMSRHLVAMMQNADSSWNSSNNSGEVVRICQQDISMWARDFVMFSLTVFADISLILVMTGILVYSLPLEGLIYFFAIALMVLVLTLISRPRLARYAEQARLAANEIQIGYGELLRGYKDIRFALNPKWFEQRIDFSVQRASNIHLYQNMWGKIPPQFITFLSQFSLLCIVLIMFMNNFTLPDIASNIAVLGVVASRVLPVANRLSVNFGKFWQVFPFLQGLEKLERDLQEHQITSKLSSTKIVPSENTNWNELAVELNEMYIGSDSGSKLTGISIKLRQGAFYGLVGVSGSGKTSLVDLIMGMRIDSLKSVSLDGVPVCEFGLIEYRSGISYVPQQPFLIDGTLAENVGFGETDLDRAWVEECLQRAGLAEFLQTLPQGIDTLSGDLGGRFSGGQKQRIAIARALYKKPKLLVLDEATSGLDNDMAQKMGQLFEELSSDIIVLFITHQCALLENASEIFVMRDGSVCERGTWKQLVNKEGAFVELLRDQRPKREVNV</sequence>
<dbReference type="GO" id="GO:0140359">
    <property type="term" value="F:ABC-type transporter activity"/>
    <property type="evidence" value="ECO:0007669"/>
    <property type="project" value="InterPro"/>
</dbReference>
<keyword evidence="2 7" id="KW-0812">Transmembrane</keyword>
<dbReference type="InterPro" id="IPR036640">
    <property type="entry name" value="ABC1_TM_sf"/>
</dbReference>
<dbReference type="GO" id="GO:0005886">
    <property type="term" value="C:plasma membrane"/>
    <property type="evidence" value="ECO:0007669"/>
    <property type="project" value="UniProtKB-SubCell"/>
</dbReference>
<evidence type="ECO:0000259" key="8">
    <source>
        <dbReference type="PROSITE" id="PS50893"/>
    </source>
</evidence>
<evidence type="ECO:0000256" key="2">
    <source>
        <dbReference type="ARBA" id="ARBA00022692"/>
    </source>
</evidence>
<keyword evidence="6 7" id="KW-0472">Membrane</keyword>
<keyword evidence="4" id="KW-0067">ATP-binding</keyword>
<evidence type="ECO:0008006" key="12">
    <source>
        <dbReference type="Google" id="ProtNLM"/>
    </source>
</evidence>
<evidence type="ECO:0000256" key="4">
    <source>
        <dbReference type="ARBA" id="ARBA00022840"/>
    </source>
</evidence>
<organism evidence="10 11">
    <name type="scientific">Thalassospira profundimaris</name>
    <dbReference type="NCBI Taxonomy" id="502049"/>
    <lineage>
        <taxon>Bacteria</taxon>
        <taxon>Pseudomonadati</taxon>
        <taxon>Pseudomonadota</taxon>
        <taxon>Alphaproteobacteria</taxon>
        <taxon>Rhodospirillales</taxon>
        <taxon>Thalassospiraceae</taxon>
        <taxon>Thalassospira</taxon>
    </lineage>
</organism>
<dbReference type="EMBL" id="JPWB01000001">
    <property type="protein sequence ID" value="RCK25426.1"/>
    <property type="molecule type" value="Genomic_DNA"/>
</dbReference>
<name>A0A367VJU0_9PROT</name>
<dbReference type="SUPFAM" id="SSF90123">
    <property type="entry name" value="ABC transporter transmembrane region"/>
    <property type="match status" value="1"/>
</dbReference>
<accession>A0A367VJU0</accession>
<feature type="transmembrane region" description="Helical" evidence="7">
    <location>
        <begin position="12"/>
        <end position="34"/>
    </location>
</feature>
<evidence type="ECO:0000313" key="10">
    <source>
        <dbReference type="EMBL" id="RCK25426.1"/>
    </source>
</evidence>
<dbReference type="PANTHER" id="PTHR24221:SF632">
    <property type="entry name" value="ATP-DEPENDENT LIPID A-CORE FLIPPASE"/>
    <property type="match status" value="1"/>
</dbReference>
<dbReference type="InterPro" id="IPR003439">
    <property type="entry name" value="ABC_transporter-like_ATP-bd"/>
</dbReference>
<dbReference type="InterPro" id="IPR003593">
    <property type="entry name" value="AAA+_ATPase"/>
</dbReference>
<dbReference type="InterPro" id="IPR011527">
    <property type="entry name" value="ABC1_TM_dom"/>
</dbReference>
<evidence type="ECO:0000256" key="3">
    <source>
        <dbReference type="ARBA" id="ARBA00022741"/>
    </source>
</evidence>
<keyword evidence="3" id="KW-0547">Nucleotide-binding</keyword>
<comment type="caution">
    <text evidence="10">The sequence shown here is derived from an EMBL/GenBank/DDBJ whole genome shotgun (WGS) entry which is preliminary data.</text>
</comment>
<protein>
    <recommendedName>
        <fullName evidence="12">ABC transporter ATP-binding protein</fullName>
    </recommendedName>
</protein>
<dbReference type="PROSITE" id="PS50929">
    <property type="entry name" value="ABC_TM1F"/>
    <property type="match status" value="1"/>
</dbReference>
<dbReference type="Gene3D" id="3.40.50.300">
    <property type="entry name" value="P-loop containing nucleotide triphosphate hydrolases"/>
    <property type="match status" value="1"/>
</dbReference>
<reference evidence="10 11" key="1">
    <citation type="submission" date="2014-07" db="EMBL/GenBank/DDBJ databases">
        <title>Draft genome sequence of Thalassospira profundimaris R8-17.</title>
        <authorList>
            <person name="Lai Q."/>
            <person name="Shao Z."/>
        </authorList>
    </citation>
    <scope>NUCLEOTIDE SEQUENCE [LARGE SCALE GENOMIC DNA]</scope>
    <source>
        <strain evidence="10 11">R8-17</strain>
    </source>
</reference>
<feature type="domain" description="ABC transporter" evidence="8">
    <location>
        <begin position="352"/>
        <end position="585"/>
    </location>
</feature>